<accession>A0ABN7VIF5</accession>
<proteinExistence type="predicted"/>
<evidence type="ECO:0000313" key="1">
    <source>
        <dbReference type="EMBL" id="CAG8775698.1"/>
    </source>
</evidence>
<dbReference type="Proteomes" id="UP000789901">
    <property type="component" value="Unassembled WGS sequence"/>
</dbReference>
<keyword evidence="2" id="KW-1185">Reference proteome</keyword>
<sequence length="64" mass="7122">MELNPDSVSFVNIMELNLGVDLYGIIELTTPINMGSFDNSQIAPRNLVKAPFTTTCPSIDFFLR</sequence>
<name>A0ABN7VIF5_GIGMA</name>
<reference evidence="1 2" key="1">
    <citation type="submission" date="2021-06" db="EMBL/GenBank/DDBJ databases">
        <authorList>
            <person name="Kallberg Y."/>
            <person name="Tangrot J."/>
            <person name="Rosling A."/>
        </authorList>
    </citation>
    <scope>NUCLEOTIDE SEQUENCE [LARGE SCALE GENOMIC DNA]</scope>
    <source>
        <strain evidence="1 2">120-4 pot B 10/14</strain>
    </source>
</reference>
<evidence type="ECO:0000313" key="2">
    <source>
        <dbReference type="Proteomes" id="UP000789901"/>
    </source>
</evidence>
<protein>
    <submittedName>
        <fullName evidence="1">14563_t:CDS:1</fullName>
    </submittedName>
</protein>
<dbReference type="EMBL" id="CAJVQB010015641">
    <property type="protein sequence ID" value="CAG8775698.1"/>
    <property type="molecule type" value="Genomic_DNA"/>
</dbReference>
<gene>
    <name evidence="1" type="ORF">GMARGA_LOCUS19050</name>
</gene>
<comment type="caution">
    <text evidence="1">The sequence shown here is derived from an EMBL/GenBank/DDBJ whole genome shotgun (WGS) entry which is preliminary data.</text>
</comment>
<organism evidence="1 2">
    <name type="scientific">Gigaspora margarita</name>
    <dbReference type="NCBI Taxonomy" id="4874"/>
    <lineage>
        <taxon>Eukaryota</taxon>
        <taxon>Fungi</taxon>
        <taxon>Fungi incertae sedis</taxon>
        <taxon>Mucoromycota</taxon>
        <taxon>Glomeromycotina</taxon>
        <taxon>Glomeromycetes</taxon>
        <taxon>Diversisporales</taxon>
        <taxon>Gigasporaceae</taxon>
        <taxon>Gigaspora</taxon>
    </lineage>
</organism>